<comment type="similarity">
    <text evidence="2">Belongs to the tRNA methyltransferase O family.</text>
</comment>
<dbReference type="InterPro" id="IPR003814">
    <property type="entry name" value="FmdEsu_dom"/>
</dbReference>
<dbReference type="PROSITE" id="PS51668">
    <property type="entry name" value="TSAA_2"/>
    <property type="match status" value="1"/>
</dbReference>
<comment type="caution">
    <text evidence="4">The sequence shown here is derived from an EMBL/GenBank/DDBJ whole genome shotgun (WGS) entry which is preliminary data.</text>
</comment>
<dbReference type="PROSITE" id="PS01318">
    <property type="entry name" value="TSAA_1"/>
    <property type="match status" value="1"/>
</dbReference>
<dbReference type="Gene3D" id="3.30.1330.130">
    <property type="match status" value="1"/>
</dbReference>
<evidence type="ECO:0000313" key="4">
    <source>
        <dbReference type="EMBL" id="HFX13703.1"/>
    </source>
</evidence>
<reference evidence="4" key="1">
    <citation type="journal article" date="2020" name="mSystems">
        <title>Genome- and Community-Level Interaction Insights into Carbon Utilization and Element Cycling Functions of Hydrothermarchaeota in Hydrothermal Sediment.</title>
        <authorList>
            <person name="Zhou Z."/>
            <person name="Liu Y."/>
            <person name="Xu W."/>
            <person name="Pan J."/>
            <person name="Luo Z.H."/>
            <person name="Li M."/>
        </authorList>
    </citation>
    <scope>NUCLEOTIDE SEQUENCE [LARGE SCALE GENOMIC DNA]</scope>
    <source>
        <strain evidence="4">SpSt-81</strain>
    </source>
</reference>
<dbReference type="PANTHER" id="PTHR39418:SF1">
    <property type="entry name" value="DEHYDROGENASE"/>
    <property type="match status" value="1"/>
</dbReference>
<dbReference type="SUPFAM" id="SSF143555">
    <property type="entry name" value="FwdE-like"/>
    <property type="match status" value="1"/>
</dbReference>
<dbReference type="GO" id="GO:0008168">
    <property type="term" value="F:methyltransferase activity"/>
    <property type="evidence" value="ECO:0007669"/>
    <property type="project" value="UniProtKB-KW"/>
</dbReference>
<dbReference type="AlphaFoldDB" id="A0A7C3RL06"/>
<dbReference type="Pfam" id="PF02663">
    <property type="entry name" value="FmdE"/>
    <property type="match status" value="1"/>
</dbReference>
<dbReference type="EMBL" id="DTIN01000020">
    <property type="protein sequence ID" value="HFX13703.1"/>
    <property type="molecule type" value="Genomic_DNA"/>
</dbReference>
<dbReference type="InterPro" id="IPR023370">
    <property type="entry name" value="TrmO-like_N"/>
</dbReference>
<proteinExistence type="inferred from homology"/>
<name>A0A7C3RL06_DICTH</name>
<dbReference type="InterPro" id="IPR036414">
    <property type="entry name" value="YaeB_N_sf"/>
</dbReference>
<feature type="domain" description="TsaA-like" evidence="3">
    <location>
        <begin position="5"/>
        <end position="135"/>
    </location>
</feature>
<gene>
    <name evidence="4" type="primary">tsaA</name>
    <name evidence="4" type="ORF">ENW00_06055</name>
</gene>
<keyword evidence="4" id="KW-0808">Transferase</keyword>
<dbReference type="Pfam" id="PF01980">
    <property type="entry name" value="TrmO_N"/>
    <property type="match status" value="1"/>
</dbReference>
<evidence type="ECO:0000256" key="2">
    <source>
        <dbReference type="ARBA" id="ARBA00033753"/>
    </source>
</evidence>
<dbReference type="NCBIfam" id="TIGR00104">
    <property type="entry name" value="tRNA_TsaA"/>
    <property type="match status" value="1"/>
</dbReference>
<dbReference type="Gene3D" id="2.40.30.70">
    <property type="entry name" value="YaeB-like"/>
    <property type="match status" value="1"/>
</dbReference>
<dbReference type="InterPro" id="IPR036413">
    <property type="entry name" value="YaeB-like_sf"/>
</dbReference>
<dbReference type="InterPro" id="IPR053194">
    <property type="entry name" value="tRNA_methyltr_O"/>
</dbReference>
<organism evidence="4">
    <name type="scientific">Dictyoglomus thermophilum</name>
    <dbReference type="NCBI Taxonomy" id="14"/>
    <lineage>
        <taxon>Bacteria</taxon>
        <taxon>Pseudomonadati</taxon>
        <taxon>Dictyoglomota</taxon>
        <taxon>Dictyoglomia</taxon>
        <taxon>Dictyoglomales</taxon>
        <taxon>Dictyoglomaceae</taxon>
        <taxon>Dictyoglomus</taxon>
    </lineage>
</organism>
<protein>
    <submittedName>
        <fullName evidence="4">tRNA (N6-threonylcarbamoyladenosine(37)-N6)-methyltransferase TrmO</fullName>
    </submittedName>
</protein>
<evidence type="ECO:0000259" key="3">
    <source>
        <dbReference type="PROSITE" id="PS51668"/>
    </source>
</evidence>
<sequence>MLTELKPIGIIHSPYKEKGPFQGRWANPVEESIIEVFPEYIDAIQNLQDLRHIIVLYWCDRARRDVLKTVTPWGPEEKGVFATRSPSRPNPIAFCVVDLVRIEGNNLVVKGLDALDKSPLLDIKPYVYDLDAIKRPRRKIFFNDLLWDECVSFHGHSCPGLAIGYRAAEAAIKKLNLTFSEDEEVVCITENNACGVDAIQYIIGCTFGKGNLIFKDKGKQAFTFLRRDTNEGVRIVFKGGKRGEDRDEWTRYILTSSLEELFDFKPPKDPIPKRARIYPSIKCEICGEMASERSIRIKEGKMVCLDCFEDLSSLEGSR</sequence>
<keyword evidence="1" id="KW-0949">S-adenosyl-L-methionine</keyword>
<dbReference type="PANTHER" id="PTHR39418">
    <property type="entry name" value="DEHYDROGENASE-RELATED"/>
    <property type="match status" value="1"/>
</dbReference>
<dbReference type="InterPro" id="IPR023368">
    <property type="entry name" value="UPF0066_cons_site"/>
</dbReference>
<dbReference type="GO" id="GO:0032259">
    <property type="term" value="P:methylation"/>
    <property type="evidence" value="ECO:0007669"/>
    <property type="project" value="UniProtKB-KW"/>
</dbReference>
<dbReference type="CDD" id="cd09281">
    <property type="entry name" value="UPF0066"/>
    <property type="match status" value="1"/>
</dbReference>
<keyword evidence="4" id="KW-0489">Methyltransferase</keyword>
<accession>A0A7C3RL06</accession>
<dbReference type="SUPFAM" id="SSF118196">
    <property type="entry name" value="YaeB-like"/>
    <property type="match status" value="1"/>
</dbReference>
<evidence type="ECO:0000256" key="1">
    <source>
        <dbReference type="ARBA" id="ARBA00022691"/>
    </source>
</evidence>